<name>A0A812SY43_9DINO</name>
<sequence>MAILQPRRVTPYSCLDGILLRKAVVEMEAACSVPSPRSHQGLDNPSTQLLRLLHPKPPKALSRTDKLPRSVDVCPCPTSRRWVWLPSRLQQIFCYVRSPSEAF</sequence>
<evidence type="ECO:0000313" key="2">
    <source>
        <dbReference type="Proteomes" id="UP000604046"/>
    </source>
</evidence>
<organism evidence="1 2">
    <name type="scientific">Symbiodinium natans</name>
    <dbReference type="NCBI Taxonomy" id="878477"/>
    <lineage>
        <taxon>Eukaryota</taxon>
        <taxon>Sar</taxon>
        <taxon>Alveolata</taxon>
        <taxon>Dinophyceae</taxon>
        <taxon>Suessiales</taxon>
        <taxon>Symbiodiniaceae</taxon>
        <taxon>Symbiodinium</taxon>
    </lineage>
</organism>
<protein>
    <submittedName>
        <fullName evidence="1">Uncharacterized protein</fullName>
    </submittedName>
</protein>
<evidence type="ECO:0000313" key="1">
    <source>
        <dbReference type="EMBL" id="CAE7501282.1"/>
    </source>
</evidence>
<proteinExistence type="predicted"/>
<reference evidence="1" key="1">
    <citation type="submission" date="2021-02" db="EMBL/GenBank/DDBJ databases">
        <authorList>
            <person name="Dougan E. K."/>
            <person name="Rhodes N."/>
            <person name="Thang M."/>
            <person name="Chan C."/>
        </authorList>
    </citation>
    <scope>NUCLEOTIDE SEQUENCE</scope>
</reference>
<keyword evidence="2" id="KW-1185">Reference proteome</keyword>
<accession>A0A812SY43</accession>
<dbReference type="AlphaFoldDB" id="A0A812SY43"/>
<gene>
    <name evidence="1" type="ORF">SNAT2548_LOCUS28076</name>
</gene>
<comment type="caution">
    <text evidence="1">The sequence shown here is derived from an EMBL/GenBank/DDBJ whole genome shotgun (WGS) entry which is preliminary data.</text>
</comment>
<dbReference type="Proteomes" id="UP000604046">
    <property type="component" value="Unassembled WGS sequence"/>
</dbReference>
<dbReference type="EMBL" id="CAJNDS010002501">
    <property type="protein sequence ID" value="CAE7501282.1"/>
    <property type="molecule type" value="Genomic_DNA"/>
</dbReference>